<dbReference type="Proteomes" id="UP000003947">
    <property type="component" value="Unassembled WGS sequence"/>
</dbReference>
<dbReference type="EMBL" id="JH660645">
    <property type="protein sequence ID" value="EIM27074.1"/>
    <property type="molecule type" value="Genomic_DNA"/>
</dbReference>
<keyword evidence="2" id="KW-1185">Reference proteome</keyword>
<protein>
    <submittedName>
        <fullName evidence="1">Uncharacterized protein</fullName>
    </submittedName>
</protein>
<dbReference type="AlphaFoldDB" id="I4YSY2"/>
<dbReference type="STRING" id="864069.MicloDRAFT_00036280"/>
<gene>
    <name evidence="1" type="ORF">MicloDRAFT_00036280</name>
</gene>
<reference evidence="1 2" key="1">
    <citation type="submission" date="2012-02" db="EMBL/GenBank/DDBJ databases">
        <title>Improved High-Quality Draft sequence of Microvirga sp. WSM3557.</title>
        <authorList>
            <consortium name="US DOE Joint Genome Institute"/>
            <person name="Lucas S."/>
            <person name="Han J."/>
            <person name="Lapidus A."/>
            <person name="Cheng J.-F."/>
            <person name="Goodwin L."/>
            <person name="Pitluck S."/>
            <person name="Peters L."/>
            <person name="Zhang X."/>
            <person name="Detter J.C."/>
            <person name="Han C."/>
            <person name="Tapia R."/>
            <person name="Land M."/>
            <person name="Hauser L."/>
            <person name="Kyrpides N."/>
            <person name="Ivanova N."/>
            <person name="Pagani I."/>
            <person name="Brau L."/>
            <person name="Yates R."/>
            <person name="O'Hara G."/>
            <person name="Rui T."/>
            <person name="Howieson J."/>
            <person name="Reeve W."/>
            <person name="Woyke T."/>
        </authorList>
    </citation>
    <scope>NUCLEOTIDE SEQUENCE [LARGE SCALE GENOMIC DNA]</scope>
    <source>
        <strain evidence="1 2">WSM3557</strain>
    </source>
</reference>
<sequence>MMQIDLDMADRIDVKHRVPNWRELLKDDMTPEDPVLPLLRNFMRFLSQMRLYRFFIAPLAKGEDRQ</sequence>
<dbReference type="PATRIC" id="fig|864069.3.peg.3950"/>
<proteinExistence type="predicted"/>
<dbReference type="HOGENOM" id="CLU_2826318_0_0_5"/>
<name>I4YSY2_9HYPH</name>
<evidence type="ECO:0000313" key="2">
    <source>
        <dbReference type="Proteomes" id="UP000003947"/>
    </source>
</evidence>
<organism evidence="1 2">
    <name type="scientific">Microvirga lotononidis</name>
    <dbReference type="NCBI Taxonomy" id="864069"/>
    <lineage>
        <taxon>Bacteria</taxon>
        <taxon>Pseudomonadati</taxon>
        <taxon>Pseudomonadota</taxon>
        <taxon>Alphaproteobacteria</taxon>
        <taxon>Hyphomicrobiales</taxon>
        <taxon>Methylobacteriaceae</taxon>
        <taxon>Microvirga</taxon>
    </lineage>
</organism>
<dbReference type="RefSeq" id="WP_009763124.1">
    <property type="nucleotide sequence ID" value="NZ_CP141048.1"/>
</dbReference>
<evidence type="ECO:0000313" key="1">
    <source>
        <dbReference type="EMBL" id="EIM27074.1"/>
    </source>
</evidence>
<accession>I4YSY2</accession>